<dbReference type="AlphaFoldDB" id="A0AA39N735"/>
<dbReference type="PANTHER" id="PTHR11081:SF75">
    <property type="entry name" value="ENDONUCLEASE, PUTATIVE (AFU_ORTHOLOGUE AFUA_3G13260)-RELATED"/>
    <property type="match status" value="1"/>
</dbReference>
<dbReference type="GO" id="GO:0017108">
    <property type="term" value="F:5'-flap endonuclease activity"/>
    <property type="evidence" value="ECO:0007669"/>
    <property type="project" value="TreeGrafter"/>
</dbReference>
<protein>
    <submittedName>
        <fullName evidence="5">PIN domain-like protein</fullName>
    </submittedName>
</protein>
<dbReference type="InterPro" id="IPR029060">
    <property type="entry name" value="PIN-like_dom_sf"/>
</dbReference>
<organism evidence="5 6">
    <name type="scientific">Armillaria novae-zelandiae</name>
    <dbReference type="NCBI Taxonomy" id="153914"/>
    <lineage>
        <taxon>Eukaryota</taxon>
        <taxon>Fungi</taxon>
        <taxon>Dikarya</taxon>
        <taxon>Basidiomycota</taxon>
        <taxon>Agaricomycotina</taxon>
        <taxon>Agaricomycetes</taxon>
        <taxon>Agaricomycetidae</taxon>
        <taxon>Agaricales</taxon>
        <taxon>Marasmiineae</taxon>
        <taxon>Physalacriaceae</taxon>
        <taxon>Armillaria</taxon>
    </lineage>
</organism>
<reference evidence="5" key="1">
    <citation type="submission" date="2023-06" db="EMBL/GenBank/DDBJ databases">
        <authorList>
            <consortium name="Lawrence Berkeley National Laboratory"/>
            <person name="Ahrendt S."/>
            <person name="Sahu N."/>
            <person name="Indic B."/>
            <person name="Wong-Bajracharya J."/>
            <person name="Merenyi Z."/>
            <person name="Ke H.-M."/>
            <person name="Monk M."/>
            <person name="Kocsube S."/>
            <person name="Drula E."/>
            <person name="Lipzen A."/>
            <person name="Balint B."/>
            <person name="Henrissat B."/>
            <person name="Andreopoulos B."/>
            <person name="Martin F.M."/>
            <person name="Harder C.B."/>
            <person name="Rigling D."/>
            <person name="Ford K.L."/>
            <person name="Foster G.D."/>
            <person name="Pangilinan J."/>
            <person name="Papanicolaou A."/>
            <person name="Barry K."/>
            <person name="LaButti K."/>
            <person name="Viragh M."/>
            <person name="Koriabine M."/>
            <person name="Yan M."/>
            <person name="Riley R."/>
            <person name="Champramary S."/>
            <person name="Plett K.L."/>
            <person name="Tsai I.J."/>
            <person name="Slot J."/>
            <person name="Sipos G."/>
            <person name="Plett J."/>
            <person name="Nagy L.G."/>
            <person name="Grigoriev I.V."/>
        </authorList>
    </citation>
    <scope>NUCLEOTIDE SEQUENCE</scope>
    <source>
        <strain evidence="5">ICMP 16352</strain>
    </source>
</reference>
<dbReference type="CDD" id="cd09870">
    <property type="entry name" value="PIN_YEN1"/>
    <property type="match status" value="1"/>
</dbReference>
<sequence>MGIKGGWTLLNPVESVSLVDWANQKISSGAMQDLGPCIGVDASGWMFAAKYHHGQTKSPAQASLFKRIGRLFHLPVVPLFVFDGPRRPVNKRKKNITKTSDWLTADFKCLLDGFGFSYWEAPGEAEAELAMLSKLGLIDAVMSEDFDTMVFGAQRVIRIKEESDSQYLIEVYEAGSKFSRNNLVTIALLAGGDYDDGVQGCGIQTATNIVQSSIGE</sequence>
<feature type="domain" description="XPG-I" evidence="4">
    <location>
        <begin position="112"/>
        <end position="180"/>
    </location>
</feature>
<dbReference type="InterPro" id="IPR006084">
    <property type="entry name" value="XPG/Rad2"/>
</dbReference>
<dbReference type="EMBL" id="JAUEPR010000175">
    <property type="protein sequence ID" value="KAK0460352.1"/>
    <property type="molecule type" value="Genomic_DNA"/>
</dbReference>
<dbReference type="PRINTS" id="PR00853">
    <property type="entry name" value="XPGRADSUPER"/>
</dbReference>
<gene>
    <name evidence="5" type="ORF">IW261DRAFT_1577664</name>
</gene>
<comment type="cofactor">
    <cofactor evidence="1">
        <name>Mg(2+)</name>
        <dbReference type="ChEBI" id="CHEBI:18420"/>
    </cofactor>
</comment>
<dbReference type="CDD" id="cd09900">
    <property type="entry name" value="H3TH_XPG-like"/>
    <property type="match status" value="1"/>
</dbReference>
<dbReference type="GO" id="GO:0003677">
    <property type="term" value="F:DNA binding"/>
    <property type="evidence" value="ECO:0007669"/>
    <property type="project" value="InterPro"/>
</dbReference>
<dbReference type="SMART" id="SM00484">
    <property type="entry name" value="XPGI"/>
    <property type="match status" value="1"/>
</dbReference>
<dbReference type="GO" id="GO:0006974">
    <property type="term" value="P:DNA damage response"/>
    <property type="evidence" value="ECO:0007669"/>
    <property type="project" value="UniProtKB-ARBA"/>
</dbReference>
<dbReference type="SUPFAM" id="SSF88723">
    <property type="entry name" value="PIN domain-like"/>
    <property type="match status" value="1"/>
</dbReference>
<dbReference type="SMART" id="SM00279">
    <property type="entry name" value="HhH2"/>
    <property type="match status" value="1"/>
</dbReference>
<evidence type="ECO:0000313" key="5">
    <source>
        <dbReference type="EMBL" id="KAK0460352.1"/>
    </source>
</evidence>
<keyword evidence="3" id="KW-0460">Magnesium</keyword>
<dbReference type="InterPro" id="IPR008918">
    <property type="entry name" value="HhH2"/>
</dbReference>
<dbReference type="Pfam" id="PF00867">
    <property type="entry name" value="XPG_I"/>
    <property type="match status" value="1"/>
</dbReference>
<keyword evidence="6" id="KW-1185">Reference proteome</keyword>
<proteinExistence type="predicted"/>
<dbReference type="Proteomes" id="UP001175227">
    <property type="component" value="Unassembled WGS sequence"/>
</dbReference>
<evidence type="ECO:0000256" key="3">
    <source>
        <dbReference type="ARBA" id="ARBA00022842"/>
    </source>
</evidence>
<dbReference type="Gene3D" id="3.40.50.1010">
    <property type="entry name" value="5'-nuclease"/>
    <property type="match status" value="2"/>
</dbReference>
<dbReference type="PANTHER" id="PTHR11081">
    <property type="entry name" value="FLAP ENDONUCLEASE FAMILY MEMBER"/>
    <property type="match status" value="1"/>
</dbReference>
<dbReference type="GO" id="GO:0046872">
    <property type="term" value="F:metal ion binding"/>
    <property type="evidence" value="ECO:0007669"/>
    <property type="project" value="UniProtKB-KW"/>
</dbReference>
<dbReference type="InterPro" id="IPR006085">
    <property type="entry name" value="XPG_DNA_repair_N"/>
</dbReference>
<evidence type="ECO:0000313" key="6">
    <source>
        <dbReference type="Proteomes" id="UP001175227"/>
    </source>
</evidence>
<evidence type="ECO:0000256" key="2">
    <source>
        <dbReference type="ARBA" id="ARBA00022723"/>
    </source>
</evidence>
<evidence type="ECO:0000256" key="1">
    <source>
        <dbReference type="ARBA" id="ARBA00001946"/>
    </source>
</evidence>
<evidence type="ECO:0000259" key="4">
    <source>
        <dbReference type="SMART" id="SM00484"/>
    </source>
</evidence>
<accession>A0AA39N735</accession>
<dbReference type="InterPro" id="IPR006086">
    <property type="entry name" value="XPG-I_dom"/>
</dbReference>
<comment type="caution">
    <text evidence="5">The sequence shown here is derived from an EMBL/GenBank/DDBJ whole genome shotgun (WGS) entry which is preliminary data.</text>
</comment>
<dbReference type="Pfam" id="PF00752">
    <property type="entry name" value="XPG_N"/>
    <property type="match status" value="1"/>
</dbReference>
<keyword evidence="2" id="KW-0479">Metal-binding</keyword>
<name>A0AA39N735_9AGAR</name>
<dbReference type="Gene3D" id="1.10.150.20">
    <property type="entry name" value="5' to 3' exonuclease, C-terminal subdomain"/>
    <property type="match status" value="1"/>
</dbReference>